<dbReference type="PANTHER" id="PTHR10709:SF2">
    <property type="entry name" value="ACTIN-RELATED PROTEIN 2_3 COMPLEX SUBUNIT"/>
    <property type="match status" value="1"/>
</dbReference>
<dbReference type="Pfam" id="PF00400">
    <property type="entry name" value="WD40"/>
    <property type="match status" value="3"/>
</dbReference>
<feature type="region of interest" description="Disordered" evidence="12">
    <location>
        <begin position="1622"/>
        <end position="1700"/>
    </location>
</feature>
<dbReference type="SUPFAM" id="SSF50978">
    <property type="entry name" value="WD40 repeat-like"/>
    <property type="match status" value="1"/>
</dbReference>
<feature type="repeat" description="WD" evidence="10">
    <location>
        <begin position="1884"/>
        <end position="1915"/>
    </location>
</feature>
<evidence type="ECO:0000256" key="5">
    <source>
        <dbReference type="ARBA" id="ARBA00022737"/>
    </source>
</evidence>
<dbReference type="SUPFAM" id="SSF52047">
    <property type="entry name" value="RNI-like"/>
    <property type="match status" value="1"/>
</dbReference>
<feature type="coiled-coil region" evidence="11">
    <location>
        <begin position="1328"/>
        <end position="1594"/>
    </location>
</feature>
<feature type="region of interest" description="Disordered" evidence="12">
    <location>
        <begin position="557"/>
        <end position="595"/>
    </location>
</feature>
<evidence type="ECO:0000256" key="4">
    <source>
        <dbReference type="ARBA" id="ARBA00022574"/>
    </source>
</evidence>
<keyword evidence="7" id="KW-0206">Cytoskeleton</keyword>
<accession>A0ABQ9Y633</accession>
<keyword evidence="14" id="KW-1185">Reference proteome</keyword>
<feature type="region of interest" description="Disordered" evidence="12">
    <location>
        <begin position="1234"/>
        <end position="1254"/>
    </location>
</feature>
<dbReference type="PANTHER" id="PTHR10709">
    <property type="entry name" value="ACTIN-RELATED PROTEIN 2/3 COMPLEX SUBUNIT 1"/>
    <property type="match status" value="1"/>
</dbReference>
<evidence type="ECO:0000313" key="14">
    <source>
        <dbReference type="Proteomes" id="UP001281761"/>
    </source>
</evidence>
<feature type="region of interest" description="Disordered" evidence="12">
    <location>
        <begin position="635"/>
        <end position="706"/>
    </location>
</feature>
<proteinExistence type="inferred from homology"/>
<evidence type="ECO:0000256" key="11">
    <source>
        <dbReference type="SAM" id="Coils"/>
    </source>
</evidence>
<keyword evidence="5" id="KW-0677">Repeat</keyword>
<feature type="compositionally biased region" description="Basic residues" evidence="12">
    <location>
        <begin position="687"/>
        <end position="697"/>
    </location>
</feature>
<feature type="compositionally biased region" description="Basic and acidic residues" evidence="12">
    <location>
        <begin position="1273"/>
        <end position="1287"/>
    </location>
</feature>
<comment type="subcellular location">
    <subcellularLocation>
        <location evidence="1">Cytoplasm</location>
        <location evidence="1">Cytoskeleton</location>
    </subcellularLocation>
</comment>
<evidence type="ECO:0000256" key="10">
    <source>
        <dbReference type="PROSITE-ProRule" id="PRU00221"/>
    </source>
</evidence>
<feature type="region of interest" description="Disordered" evidence="12">
    <location>
        <begin position="1091"/>
        <end position="1128"/>
    </location>
</feature>
<evidence type="ECO:0000313" key="13">
    <source>
        <dbReference type="EMBL" id="KAK2959205.1"/>
    </source>
</evidence>
<evidence type="ECO:0000256" key="12">
    <source>
        <dbReference type="SAM" id="MobiDB-lite"/>
    </source>
</evidence>
<feature type="compositionally biased region" description="Basic and acidic residues" evidence="12">
    <location>
        <begin position="635"/>
        <end position="651"/>
    </location>
</feature>
<feature type="region of interest" description="Disordered" evidence="12">
    <location>
        <begin position="376"/>
        <end position="422"/>
    </location>
</feature>
<dbReference type="PROSITE" id="PS50294">
    <property type="entry name" value="WD_REPEATS_REGION"/>
    <property type="match status" value="1"/>
</dbReference>
<keyword evidence="4 10" id="KW-0853">WD repeat</keyword>
<evidence type="ECO:0000256" key="3">
    <source>
        <dbReference type="ARBA" id="ARBA00022490"/>
    </source>
</evidence>
<feature type="compositionally biased region" description="Basic residues" evidence="12">
    <location>
        <begin position="939"/>
        <end position="962"/>
    </location>
</feature>
<dbReference type="InterPro" id="IPR001680">
    <property type="entry name" value="WD40_rpt"/>
</dbReference>
<feature type="compositionally biased region" description="Basic and acidic residues" evidence="12">
    <location>
        <begin position="1673"/>
        <end position="1682"/>
    </location>
</feature>
<feature type="region of interest" description="Disordered" evidence="12">
    <location>
        <begin position="939"/>
        <end position="971"/>
    </location>
</feature>
<organism evidence="13 14">
    <name type="scientific">Blattamonas nauphoetae</name>
    <dbReference type="NCBI Taxonomy" id="2049346"/>
    <lineage>
        <taxon>Eukaryota</taxon>
        <taxon>Metamonada</taxon>
        <taxon>Preaxostyla</taxon>
        <taxon>Oxymonadida</taxon>
        <taxon>Blattamonas</taxon>
    </lineage>
</organism>
<feature type="compositionally biased region" description="Polar residues" evidence="12">
    <location>
        <begin position="586"/>
        <end position="595"/>
    </location>
</feature>
<dbReference type="Proteomes" id="UP001281761">
    <property type="component" value="Unassembled WGS sequence"/>
</dbReference>
<protein>
    <recommendedName>
        <fullName evidence="8">Arp2/3 complex 41 kDa subunit</fullName>
    </recommendedName>
    <alternativeName>
        <fullName evidence="9">p41-ARC</fullName>
    </alternativeName>
</protein>
<dbReference type="InterPro" id="IPR015943">
    <property type="entry name" value="WD40/YVTN_repeat-like_dom_sf"/>
</dbReference>
<feature type="compositionally biased region" description="Basic and acidic residues" evidence="12">
    <location>
        <begin position="663"/>
        <end position="672"/>
    </location>
</feature>
<reference evidence="13 14" key="1">
    <citation type="journal article" date="2022" name="bioRxiv">
        <title>Genomics of Preaxostyla Flagellates Illuminates Evolutionary Transitions and the Path Towards Mitochondrial Loss.</title>
        <authorList>
            <person name="Novak L.V.F."/>
            <person name="Treitli S.C."/>
            <person name="Pyrih J."/>
            <person name="Halakuc P."/>
            <person name="Pipaliya S.V."/>
            <person name="Vacek V."/>
            <person name="Brzon O."/>
            <person name="Soukal P."/>
            <person name="Eme L."/>
            <person name="Dacks J.B."/>
            <person name="Karnkowska A."/>
            <person name="Elias M."/>
            <person name="Hampl V."/>
        </authorList>
    </citation>
    <scope>NUCLEOTIDE SEQUENCE [LARGE SCALE GENOMIC DNA]</scope>
    <source>
        <strain evidence="13">NAU3</strain>
        <tissue evidence="13">Gut</tissue>
    </source>
</reference>
<dbReference type="InterPro" id="IPR017383">
    <property type="entry name" value="ARPC1"/>
</dbReference>
<dbReference type="SMART" id="SM00320">
    <property type="entry name" value="WD40"/>
    <property type="match status" value="5"/>
</dbReference>
<feature type="coiled-coil region" evidence="11">
    <location>
        <begin position="167"/>
        <end position="236"/>
    </location>
</feature>
<keyword evidence="6" id="KW-0009">Actin-binding</keyword>
<dbReference type="Gene3D" id="2.130.10.10">
    <property type="entry name" value="YVTN repeat-like/Quinoprotein amine dehydrogenase"/>
    <property type="match status" value="1"/>
</dbReference>
<keyword evidence="11" id="KW-0175">Coiled coil</keyword>
<evidence type="ECO:0000256" key="6">
    <source>
        <dbReference type="ARBA" id="ARBA00023203"/>
    </source>
</evidence>
<evidence type="ECO:0000256" key="1">
    <source>
        <dbReference type="ARBA" id="ARBA00004245"/>
    </source>
</evidence>
<evidence type="ECO:0000256" key="9">
    <source>
        <dbReference type="ARBA" id="ARBA00041789"/>
    </source>
</evidence>
<dbReference type="Gene3D" id="3.80.10.10">
    <property type="entry name" value="Ribonuclease Inhibitor"/>
    <property type="match status" value="1"/>
</dbReference>
<dbReference type="EMBL" id="JARBJD010000031">
    <property type="protein sequence ID" value="KAK2959205.1"/>
    <property type="molecule type" value="Genomic_DNA"/>
</dbReference>
<name>A0ABQ9Y633_9EUKA</name>
<feature type="region of interest" description="Disordered" evidence="12">
    <location>
        <begin position="1273"/>
        <end position="1299"/>
    </location>
</feature>
<feature type="region of interest" description="Disordered" evidence="12">
    <location>
        <begin position="756"/>
        <end position="780"/>
    </location>
</feature>
<keyword evidence="3" id="KW-0963">Cytoplasm</keyword>
<feature type="compositionally biased region" description="Polar residues" evidence="12">
    <location>
        <begin position="1642"/>
        <end position="1657"/>
    </location>
</feature>
<comment type="similarity">
    <text evidence="2">Belongs to the WD repeat ARPC1 family.</text>
</comment>
<sequence>MILKGLKQLLSGILAIGSLKVLDLSRNLLTSNSTQDLIRLIQSIETLQELNLGDNSIGTGQIFSALHNNSSLISLNMKNTNLHPDSFSVLADCLNSNRYLSYIDVSNNECGIESGQAAVNAMKENSSVLYFQIENTQMGLQNELLIAALCEKNQSHVQSMRQILADKQVYEDELSNSRLESDRLRTQVFQMSEQNKLTSEQLTLVSQQLAEVEQLNTNLSSELALLKTDHESLQSQHEKLKGVYAERLEKDNRRVSSLAISGTQTDLTLQDDLDGELARVIENKEQIIATQTEMIRQNNITFDSLNLELDEARDVLGGLRDEMETLTKDLEKGRLEVRMLELAFGEEDSKLTKIKEDIIVKQVLLEQLEERLKKAGDDDLELNGSPVTKQKPNLDSSPDRSNTSFDSSVPEAEEAKEEELREQRRAMERLQMQREDYLAGLSNHGLAFIPSFCTPLSDSSSTHPLSSPVPTKQFPVPASPFYSASAILASLAEGTSPVSLSSPASLIHHMPDDEIQADAEFLVTATLPLHQRQSQLVTPIRTRGMAQTQQFLYRWTRTPLNPLPPQPKLAEKEPEASPITARPNPFRQSSLVAQSFVDSRATDQLKRKEKENATMKAEILELNNQIDSLQKKITDSEKTAEEMKQRAEKMPHSKSGKHRRGSRRGDPTNKDDSENESENAASSREAKKVRQRRKKEKALREKMEGELEEFRKQVGLLEEVAKRAEAKEVSLNTTIAALMSDLRQEKLNVEELTAKLQESHDEMSAGAEQAEDDRRRNEAAVAEKEETIQQLESQIDSLRQNVATIQATLDQAIEQKNELAERLREHSDEMSVGLEQAEDDLRKRDALLAEKDQTISQLETQIDSLQRNVAAVQETLDKVNEQKAGLVDPALVNDQLDEFAEMIETAMGLLNEGRKGSKGLVSKIEGMWPFDVSLDGRKKKRRIRLQRSRPKSSAAGRRHQHHASSSEAQFPSLLTNTFETLSNQLSHLFEESGALIDCFDEIDNELDNWKERQEEQLRNEQERSTILDLRKQLVDEQKRTADLEKQDKDQLRVEEDKWQMERLEHQNTEAQLKDNLAKLEKKRKDLKAALKEERNKLEQSERALHDEKRKREEIEGRLESSKEQMKEGTKEIDQLKDKIFQLELEIQKQVILNSAKPPQFQQTLPPQQPNQISITTQPQPQPVQPQFIQTQPQLVPQFIPVVTQPPQQPLLMSNGNNSDPVLTQMVTNEALDSLRSQLKKSEKETEKRQRKLEKSEMRVAELEREKVRLEEANKELERDLKKAERTQHHPPPPPAPVEPQVKIVPQIIREKADTSLLEEKLSHEREERRKVSGDLQRYRQTLEEEKQKTDTLDRQKRKLERQLADVKANLSTLEETIKRVEKERDEKQKALKEEQSLSKELKRTIAAHEDVIERMKEQERISVSELQRTRDASAAKKKELAERQKEIGALQTTLDKFKADLAEREKALVEAQQTILDAKKHHDSVLSKVQRDMKQLENDKRGAKEKLDKLQKKYDAAVEKTNQLHDAYKRHRDTIQQQHTDINRLKDEKEAEQRRCDMDNEENLRKMREFEDRLREMRDEIAGKERENDLLRQQHALVQSQAQQAQLQAQEILKNAGPVEQSSVLRIHRRRSQQRRDDSKTSDNSITTDTPSNLTDNRSTRKTKSSSKHRHVPREDRSKTDRFTVSNGGANIPTPRKLTTPISVSTASFGNYDTRPVPSLQASIGLPNIPIHTPVSPAVTFDVTPAVAKGGLARSVGSVPSTKKTEGSTISLVDTLNKMSSRGSTQSRHGKWVTAIQKLHAKTRLGNSVASEWGNAVDVTTSSPHSHSSIWQPKSHHRNTWNKGSLFTTQYHTKIAIVPNKSFAEIWNVNGTDTKDWTLDKTLKSEHAQLITGIDWAPNSNKLLTCSQDRNAYVWLPPDEQNSEWVPQIVLLRFSKAATCCAWSPNEDKFAVGGSEKYIAVCYFDADADWWVSKRIRLHKSAVLSLAWHPSNVMLASTGNDFRMMVHSAAIKEIGETKSEVEGFPPIDFCGKEKQPLYIHTISGSWMNGCAFSASGRRLACCSRNSTVHITHFEEGAPREFIVTLTTLPFSQLVFVDEDTIVCGGFDEKPTVLKFDGDNWSVSKTLDIVPNAAGEKKEQTMGQSAMDRFKALSSTGQAGGAVKAAVTDRHTNDITHISLGVPKADGSVDQVVTSGMDGKIYFWKL</sequence>
<dbReference type="PROSITE" id="PS50082">
    <property type="entry name" value="WD_REPEATS_2"/>
    <property type="match status" value="1"/>
</dbReference>
<feature type="coiled-coil region" evidence="11">
    <location>
        <begin position="302"/>
        <end position="371"/>
    </location>
</feature>
<evidence type="ECO:0000256" key="8">
    <source>
        <dbReference type="ARBA" id="ARBA00041244"/>
    </source>
</evidence>
<feature type="compositionally biased region" description="Basic residues" evidence="12">
    <location>
        <begin position="1660"/>
        <end position="1672"/>
    </location>
</feature>
<evidence type="ECO:0000256" key="7">
    <source>
        <dbReference type="ARBA" id="ARBA00023212"/>
    </source>
</evidence>
<comment type="caution">
    <text evidence="13">The sequence shown here is derived from an EMBL/GenBank/DDBJ whole genome shotgun (WGS) entry which is preliminary data.</text>
</comment>
<evidence type="ECO:0000256" key="2">
    <source>
        <dbReference type="ARBA" id="ARBA00006260"/>
    </source>
</evidence>
<dbReference type="InterPro" id="IPR036322">
    <property type="entry name" value="WD40_repeat_dom_sf"/>
</dbReference>
<feature type="compositionally biased region" description="Polar residues" evidence="12">
    <location>
        <begin position="385"/>
        <end position="407"/>
    </location>
</feature>
<feature type="compositionally biased region" description="Basic and acidic residues" evidence="12">
    <location>
        <begin position="1239"/>
        <end position="1254"/>
    </location>
</feature>
<gene>
    <name evidence="13" type="ORF">BLNAU_5763</name>
</gene>
<feature type="compositionally biased region" description="Basic residues" evidence="12">
    <location>
        <begin position="652"/>
        <end position="662"/>
    </location>
</feature>
<dbReference type="InterPro" id="IPR032675">
    <property type="entry name" value="LRR_dom_sf"/>
</dbReference>